<evidence type="ECO:0000256" key="11">
    <source>
        <dbReference type="PIRSR" id="PIRSR001400-1"/>
    </source>
</evidence>
<keyword evidence="10 12" id="KW-0479">Metal-binding</keyword>
<feature type="binding site" evidence="10 12">
    <location>
        <position position="283"/>
    </location>
    <ligand>
        <name>Mg(2+)</name>
        <dbReference type="ChEBI" id="CHEBI:18420"/>
    </ligand>
</feature>
<feature type="binding site" evidence="10">
    <location>
        <position position="365"/>
    </location>
    <ligand>
        <name>(2R)-2-phosphoglycerate</name>
        <dbReference type="ChEBI" id="CHEBI:58289"/>
    </ligand>
</feature>
<dbReference type="GO" id="GO:0009986">
    <property type="term" value="C:cell surface"/>
    <property type="evidence" value="ECO:0007669"/>
    <property type="project" value="UniProtKB-SubCell"/>
</dbReference>
<dbReference type="Proteomes" id="UP000318199">
    <property type="component" value="Unassembled WGS sequence"/>
</dbReference>
<feature type="binding site" evidence="10 12">
    <location>
        <position position="310"/>
    </location>
    <ligand>
        <name>Mg(2+)</name>
        <dbReference type="ChEBI" id="CHEBI:18420"/>
    </ligand>
</feature>
<dbReference type="SMART" id="SM01192">
    <property type="entry name" value="Enolase_C"/>
    <property type="match status" value="1"/>
</dbReference>
<keyword evidence="15" id="KW-0670">Pyruvate</keyword>
<evidence type="ECO:0000259" key="13">
    <source>
        <dbReference type="SMART" id="SM01192"/>
    </source>
</evidence>
<dbReference type="HAMAP" id="MF_00318">
    <property type="entry name" value="Enolase"/>
    <property type="match status" value="1"/>
</dbReference>
<dbReference type="GO" id="GO:0006096">
    <property type="term" value="P:glycolytic process"/>
    <property type="evidence" value="ECO:0007669"/>
    <property type="project" value="UniProtKB-UniRule"/>
</dbReference>
<dbReference type="SUPFAM" id="SSF54826">
    <property type="entry name" value="Enolase N-terminal domain-like"/>
    <property type="match status" value="1"/>
</dbReference>
<dbReference type="InterPro" id="IPR036849">
    <property type="entry name" value="Enolase-like_C_sf"/>
</dbReference>
<comment type="pathway">
    <text evidence="1 10">Carbohydrate degradation; glycolysis; pyruvate from D-glyceraldehyde 3-phosphate: step 4/5.</text>
</comment>
<evidence type="ECO:0000313" key="15">
    <source>
        <dbReference type="EMBL" id="TWO69975.1"/>
    </source>
</evidence>
<evidence type="ECO:0000256" key="2">
    <source>
        <dbReference type="ARBA" id="ARBA00009604"/>
    </source>
</evidence>
<comment type="catalytic activity">
    <reaction evidence="10">
        <text>(2R)-2-phosphoglycerate = phosphoenolpyruvate + H2O</text>
        <dbReference type="Rhea" id="RHEA:10164"/>
        <dbReference type="ChEBI" id="CHEBI:15377"/>
        <dbReference type="ChEBI" id="CHEBI:58289"/>
        <dbReference type="ChEBI" id="CHEBI:58702"/>
        <dbReference type="EC" id="4.2.1.11"/>
    </reaction>
</comment>
<dbReference type="PANTHER" id="PTHR11902:SF1">
    <property type="entry name" value="ENOLASE"/>
    <property type="match status" value="1"/>
</dbReference>
<keyword evidence="8 10" id="KW-0456">Lyase</keyword>
<dbReference type="EMBL" id="VOBQ01000013">
    <property type="protein sequence ID" value="TWO69975.1"/>
    <property type="molecule type" value="Genomic_DNA"/>
</dbReference>
<dbReference type="RefSeq" id="WP_145894171.1">
    <property type="nucleotide sequence ID" value="NZ_VOBQ01000013.1"/>
</dbReference>
<evidence type="ECO:0000259" key="14">
    <source>
        <dbReference type="SMART" id="SM01193"/>
    </source>
</evidence>
<comment type="cofactor">
    <cofactor evidence="10">
        <name>Mg(2+)</name>
        <dbReference type="ChEBI" id="CHEBI:18420"/>
    </cofactor>
    <text evidence="10">Binds a second Mg(2+) ion via substrate during catalysis.</text>
</comment>
<dbReference type="GO" id="GO:0005576">
    <property type="term" value="C:extracellular region"/>
    <property type="evidence" value="ECO:0007669"/>
    <property type="project" value="UniProtKB-SubCell"/>
</dbReference>
<dbReference type="Gene3D" id="3.30.390.10">
    <property type="entry name" value="Enolase-like, N-terminal domain"/>
    <property type="match status" value="1"/>
</dbReference>
<evidence type="ECO:0000313" key="16">
    <source>
        <dbReference type="Proteomes" id="UP000318199"/>
    </source>
</evidence>
<name>A0A562ZNT9_9BURK</name>
<comment type="function">
    <text evidence="9 10">Catalyzes the reversible conversion of 2-phosphoglycerate (2-PG) into phosphoenolpyruvate (PEP). It is essential for the degradation of carbohydrates via glycolysis.</text>
</comment>
<organism evidence="15 16">
    <name type="scientific">Caenimonas sedimenti</name>
    <dbReference type="NCBI Taxonomy" id="2596921"/>
    <lineage>
        <taxon>Bacteria</taxon>
        <taxon>Pseudomonadati</taxon>
        <taxon>Pseudomonadota</taxon>
        <taxon>Betaproteobacteria</taxon>
        <taxon>Burkholderiales</taxon>
        <taxon>Comamonadaceae</taxon>
        <taxon>Caenimonas</taxon>
    </lineage>
</organism>
<feature type="active site" description="Proton acceptor" evidence="10 11">
    <location>
        <position position="335"/>
    </location>
</feature>
<dbReference type="Pfam" id="PF00113">
    <property type="entry name" value="Enolase_C"/>
    <property type="match status" value="1"/>
</dbReference>
<dbReference type="SFLD" id="SFLDS00001">
    <property type="entry name" value="Enolase"/>
    <property type="match status" value="1"/>
</dbReference>
<evidence type="ECO:0000256" key="8">
    <source>
        <dbReference type="ARBA" id="ARBA00023239"/>
    </source>
</evidence>
<feature type="binding site" evidence="10">
    <location>
        <position position="161"/>
    </location>
    <ligand>
        <name>(2R)-2-phosphoglycerate</name>
        <dbReference type="ChEBI" id="CHEBI:58289"/>
    </ligand>
</feature>
<evidence type="ECO:0000256" key="12">
    <source>
        <dbReference type="PIRSR" id="PIRSR001400-3"/>
    </source>
</evidence>
<keyword evidence="6 10" id="KW-0460">Magnesium</keyword>
<dbReference type="SFLD" id="SFLDF00002">
    <property type="entry name" value="enolase"/>
    <property type="match status" value="1"/>
</dbReference>
<accession>A0A562ZNT9</accession>
<protein>
    <recommendedName>
        <fullName evidence="4 10">Enolase</fullName>
        <ecNumber evidence="3 10">4.2.1.11</ecNumber>
    </recommendedName>
    <alternativeName>
        <fullName evidence="10">2-phospho-D-glycerate hydro-lyase</fullName>
    </alternativeName>
    <alternativeName>
        <fullName evidence="10">2-phosphoglycerate dehydratase</fullName>
    </alternativeName>
</protein>
<evidence type="ECO:0000256" key="9">
    <source>
        <dbReference type="ARBA" id="ARBA00045763"/>
    </source>
</evidence>
<dbReference type="SFLD" id="SFLDG00178">
    <property type="entry name" value="enolase"/>
    <property type="match status" value="1"/>
</dbReference>
<reference evidence="15 16" key="1">
    <citation type="submission" date="2019-07" db="EMBL/GenBank/DDBJ databases">
        <title>Caenimonas sedimenti sp. nov., isolated from activated sludge.</title>
        <authorList>
            <person name="Xu J."/>
        </authorList>
    </citation>
    <scope>NUCLEOTIDE SEQUENCE [LARGE SCALE GENOMIC DNA]</scope>
    <source>
        <strain evidence="15 16">HX-9-20</strain>
    </source>
</reference>
<comment type="cofactor">
    <cofactor evidence="12">
        <name>Mg(2+)</name>
        <dbReference type="ChEBI" id="CHEBI:18420"/>
    </cofactor>
    <text evidence="12">Mg(2+) is required for catalysis and for stabilizing the dimer.</text>
</comment>
<keyword evidence="16" id="KW-1185">Reference proteome</keyword>
<dbReference type="PRINTS" id="PR00148">
    <property type="entry name" value="ENOLASE"/>
</dbReference>
<feature type="domain" description="Enolase C-terminal TIM barrel" evidence="13">
    <location>
        <begin position="137"/>
        <end position="423"/>
    </location>
</feature>
<evidence type="ECO:0000256" key="3">
    <source>
        <dbReference type="ARBA" id="ARBA00012058"/>
    </source>
</evidence>
<sequence length="427" mass="44881">MKIRHIAARRIWDSRGRPTVEVEVTNEDGTVGLGIAPAGASMGTREAVELRDGGPRFGGRDVLQAVAGIDREIAPALQGHDVTDQAGIDALLVALDGTPTRSRLGGNALVATSLAVLQAAAAHARMPLWRHLAQGRAVRLPLPQIQIFGGGAHAGRRVDIQDFMIIATGATSFAQALEMTAEVYRAAGELMAARGALAGVADEGGWWPDFARNEDALDMLVAAIEKAGYVPGEDVSIALDVAASEFGKNGRYRLALDNRELDSDALCERLVGWVENYPIVSIEDPLGEDDEAGLIAFTRAVGHRVQVVGDDYLVTNGGRIRMAAARGACNCALIKPNQAGTVTETRAALEAAQALGYATIVSARSGETEDVTIVHLATGWNAGQLKVGSFARSERMAKWNEGLRIEGRADAPGAFAGRAALAGARPG</sequence>
<dbReference type="PANTHER" id="PTHR11902">
    <property type="entry name" value="ENOLASE"/>
    <property type="match status" value="1"/>
</dbReference>
<dbReference type="GO" id="GO:0000287">
    <property type="term" value="F:magnesium ion binding"/>
    <property type="evidence" value="ECO:0007669"/>
    <property type="project" value="UniProtKB-UniRule"/>
</dbReference>
<dbReference type="InterPro" id="IPR000941">
    <property type="entry name" value="Enolase"/>
</dbReference>
<dbReference type="InterPro" id="IPR020810">
    <property type="entry name" value="Enolase_C"/>
</dbReference>
<proteinExistence type="inferred from homology"/>
<comment type="similarity">
    <text evidence="2 10">Belongs to the enolase family.</text>
</comment>
<keyword evidence="10" id="KW-0963">Cytoplasm</keyword>
<dbReference type="Pfam" id="PF03952">
    <property type="entry name" value="Enolase_N"/>
    <property type="match status" value="1"/>
</dbReference>
<dbReference type="OrthoDB" id="4577602at2"/>
<dbReference type="UniPathway" id="UPA00109">
    <property type="reaction ID" value="UER00187"/>
</dbReference>
<keyword evidence="5 10" id="KW-0964">Secreted</keyword>
<dbReference type="NCBIfam" id="TIGR01060">
    <property type="entry name" value="eno"/>
    <property type="match status" value="1"/>
</dbReference>
<dbReference type="AlphaFoldDB" id="A0A562ZNT9"/>
<dbReference type="CDD" id="cd03313">
    <property type="entry name" value="enolase"/>
    <property type="match status" value="1"/>
</dbReference>
<evidence type="ECO:0000256" key="1">
    <source>
        <dbReference type="ARBA" id="ARBA00005031"/>
    </source>
</evidence>
<evidence type="ECO:0000256" key="7">
    <source>
        <dbReference type="ARBA" id="ARBA00023152"/>
    </source>
</evidence>
<dbReference type="GO" id="GO:0000015">
    <property type="term" value="C:phosphopyruvate hydratase complex"/>
    <property type="evidence" value="ECO:0007669"/>
    <property type="project" value="InterPro"/>
</dbReference>
<evidence type="ECO:0000256" key="4">
    <source>
        <dbReference type="ARBA" id="ARBA00017068"/>
    </source>
</evidence>
<comment type="subcellular location">
    <subcellularLocation>
        <location evidence="10">Cytoplasm</location>
    </subcellularLocation>
    <subcellularLocation>
        <location evidence="10">Secreted</location>
    </subcellularLocation>
    <subcellularLocation>
        <location evidence="10">Cell surface</location>
    </subcellularLocation>
    <text evidence="10">Fractions of enolase are present in both the cytoplasm and on the cell surface.</text>
</comment>
<evidence type="ECO:0000256" key="5">
    <source>
        <dbReference type="ARBA" id="ARBA00022525"/>
    </source>
</evidence>
<feature type="binding site" evidence="10">
    <location>
        <position position="364"/>
    </location>
    <ligand>
        <name>(2R)-2-phosphoglycerate</name>
        <dbReference type="ChEBI" id="CHEBI:58289"/>
    </ligand>
</feature>
<evidence type="ECO:0000256" key="6">
    <source>
        <dbReference type="ARBA" id="ARBA00022842"/>
    </source>
</evidence>
<feature type="binding site" evidence="10">
    <location>
        <position position="335"/>
    </location>
    <ligand>
        <name>(2R)-2-phosphoglycerate</name>
        <dbReference type="ChEBI" id="CHEBI:58289"/>
    </ligand>
</feature>
<dbReference type="Gene3D" id="3.20.20.120">
    <property type="entry name" value="Enolase-like C-terminal domain"/>
    <property type="match status" value="1"/>
</dbReference>
<dbReference type="InterPro" id="IPR029017">
    <property type="entry name" value="Enolase-like_N"/>
</dbReference>
<dbReference type="GO" id="GO:0004634">
    <property type="term" value="F:phosphopyruvate hydratase activity"/>
    <property type="evidence" value="ECO:0007669"/>
    <property type="project" value="UniProtKB-UniRule"/>
</dbReference>
<dbReference type="SUPFAM" id="SSF51604">
    <property type="entry name" value="Enolase C-terminal domain-like"/>
    <property type="match status" value="1"/>
</dbReference>
<keyword evidence="7 10" id="KW-0324">Glycolysis</keyword>
<comment type="caution">
    <text evidence="15">The sequence shown here is derived from an EMBL/GenBank/DDBJ whole genome shotgun (WGS) entry which is preliminary data.</text>
</comment>
<evidence type="ECO:0000256" key="10">
    <source>
        <dbReference type="HAMAP-Rule" id="MF_00318"/>
    </source>
</evidence>
<dbReference type="PIRSF" id="PIRSF001400">
    <property type="entry name" value="Enolase"/>
    <property type="match status" value="1"/>
</dbReference>
<feature type="active site" description="Proton donor" evidence="10 11">
    <location>
        <position position="203"/>
    </location>
</feature>
<gene>
    <name evidence="10" type="primary">eno</name>
    <name evidence="15" type="ORF">FN976_16645</name>
</gene>
<feature type="binding site" evidence="10 12">
    <location>
        <position position="240"/>
    </location>
    <ligand>
        <name>Mg(2+)</name>
        <dbReference type="ChEBI" id="CHEBI:18420"/>
    </ligand>
</feature>
<feature type="binding site" evidence="10">
    <location>
        <position position="386"/>
    </location>
    <ligand>
        <name>(2R)-2-phosphoglycerate</name>
        <dbReference type="ChEBI" id="CHEBI:58289"/>
    </ligand>
</feature>
<dbReference type="EC" id="4.2.1.11" evidence="3 10"/>
<dbReference type="InterPro" id="IPR020811">
    <property type="entry name" value="Enolase_N"/>
</dbReference>
<dbReference type="SMART" id="SM01193">
    <property type="entry name" value="Enolase_N"/>
    <property type="match status" value="1"/>
</dbReference>
<feature type="domain" description="Enolase N-terminal" evidence="14">
    <location>
        <begin position="3"/>
        <end position="132"/>
    </location>
</feature>